<reference evidence="1 2" key="1">
    <citation type="submission" date="2023-07" db="EMBL/GenBank/DDBJ databases">
        <title>Genomic Encyclopedia of Type Strains, Phase IV (KMG-IV): sequencing the most valuable type-strain genomes for metagenomic binning, comparative biology and taxonomic classification.</title>
        <authorList>
            <person name="Goeker M."/>
        </authorList>
    </citation>
    <scope>NUCLEOTIDE SEQUENCE [LARGE SCALE GENOMIC DNA]</scope>
    <source>
        <strain evidence="1 2">DSM 19922</strain>
    </source>
</reference>
<evidence type="ECO:0000313" key="2">
    <source>
        <dbReference type="Proteomes" id="UP001244552"/>
    </source>
</evidence>
<name>A0ABU0MP52_9PROT</name>
<evidence type="ECO:0000313" key="1">
    <source>
        <dbReference type="EMBL" id="MDQ0535114.1"/>
    </source>
</evidence>
<keyword evidence="2" id="KW-1185">Reference proteome</keyword>
<gene>
    <name evidence="1" type="ORF">QO018_003992</name>
</gene>
<dbReference type="RefSeq" id="WP_209985162.1">
    <property type="nucleotide sequence ID" value="NZ_JAGINO010000016.1"/>
</dbReference>
<accession>A0ABU0MP52</accession>
<proteinExistence type="predicted"/>
<protein>
    <submittedName>
        <fullName evidence="1">Uncharacterized protein</fullName>
    </submittedName>
</protein>
<dbReference type="EMBL" id="JAUSVU010000016">
    <property type="protein sequence ID" value="MDQ0535114.1"/>
    <property type="molecule type" value="Genomic_DNA"/>
</dbReference>
<dbReference type="Proteomes" id="UP001244552">
    <property type="component" value="Unassembled WGS sequence"/>
</dbReference>
<comment type="caution">
    <text evidence="1">The sequence shown here is derived from an EMBL/GenBank/DDBJ whole genome shotgun (WGS) entry which is preliminary data.</text>
</comment>
<sequence length="110" mass="11525">MTRIIDLIHRSGLDVPGVRPEVSATLAGLVEVERQHGTEKAVEATLSVYMTVVATLAARHDNSAYDHGATLLETAAKQLREAKASMAAGRVPAGAVIKLGASTGHREGRA</sequence>
<organism evidence="1 2">
    <name type="scientific">Azospirillum picis</name>
    <dbReference type="NCBI Taxonomy" id="488438"/>
    <lineage>
        <taxon>Bacteria</taxon>
        <taxon>Pseudomonadati</taxon>
        <taxon>Pseudomonadota</taxon>
        <taxon>Alphaproteobacteria</taxon>
        <taxon>Rhodospirillales</taxon>
        <taxon>Azospirillaceae</taxon>
        <taxon>Azospirillum</taxon>
    </lineage>
</organism>